<feature type="domain" description="PPIase FKBP-type" evidence="11">
    <location>
        <begin position="6"/>
        <end position="85"/>
    </location>
</feature>
<comment type="catalytic activity">
    <reaction evidence="1 9 10">
        <text>[protein]-peptidylproline (omega=180) = [protein]-peptidylproline (omega=0)</text>
        <dbReference type="Rhea" id="RHEA:16237"/>
        <dbReference type="Rhea" id="RHEA-COMP:10747"/>
        <dbReference type="Rhea" id="RHEA-COMP:10748"/>
        <dbReference type="ChEBI" id="CHEBI:83833"/>
        <dbReference type="ChEBI" id="CHEBI:83834"/>
        <dbReference type="EC" id="5.2.1.8"/>
    </reaction>
</comment>
<comment type="similarity">
    <text evidence="3 10">Belongs to the FKBP-type PPIase family.</text>
</comment>
<keyword evidence="4" id="KW-0963">Cytoplasm</keyword>
<dbReference type="Pfam" id="PF00254">
    <property type="entry name" value="FKBP_C"/>
    <property type="match status" value="1"/>
</dbReference>
<comment type="function">
    <text evidence="8">Also involved in hydrogenase metallocenter assembly, probably by participating in the nickel insertion step. This function in hydrogenase biosynthesis requires chaperone activity and the presence of the metal-binding domain, but not PPIase activity.</text>
</comment>
<dbReference type="SUPFAM" id="SSF54534">
    <property type="entry name" value="FKBP-like"/>
    <property type="match status" value="1"/>
</dbReference>
<evidence type="ECO:0000259" key="11">
    <source>
        <dbReference type="PROSITE" id="PS50059"/>
    </source>
</evidence>
<dbReference type="EMBL" id="RQYS01000018">
    <property type="protein sequence ID" value="RRD62069.1"/>
    <property type="molecule type" value="Genomic_DNA"/>
</dbReference>
<dbReference type="Gene3D" id="2.40.10.330">
    <property type="match status" value="1"/>
</dbReference>
<gene>
    <name evidence="12" type="ORF">EII40_05235</name>
</gene>
<dbReference type="GO" id="GO:0042026">
    <property type="term" value="P:protein refolding"/>
    <property type="evidence" value="ECO:0007669"/>
    <property type="project" value="UniProtKB-ARBA"/>
</dbReference>
<evidence type="ECO:0000256" key="9">
    <source>
        <dbReference type="PROSITE-ProRule" id="PRU00277"/>
    </source>
</evidence>
<keyword evidence="6" id="KW-0143">Chaperone</keyword>
<evidence type="ECO:0000256" key="6">
    <source>
        <dbReference type="ARBA" id="ARBA00023186"/>
    </source>
</evidence>
<dbReference type="Gene3D" id="3.10.50.40">
    <property type="match status" value="1"/>
</dbReference>
<evidence type="ECO:0000256" key="8">
    <source>
        <dbReference type="ARBA" id="ARBA00037071"/>
    </source>
</evidence>
<dbReference type="PANTHER" id="PTHR47861:SF3">
    <property type="entry name" value="FKBP-TYPE PEPTIDYL-PROLYL CIS-TRANS ISOMERASE SLYD"/>
    <property type="match status" value="1"/>
</dbReference>
<evidence type="ECO:0000256" key="3">
    <source>
        <dbReference type="ARBA" id="ARBA00006577"/>
    </source>
</evidence>
<accession>A0A3P1XTG8</accession>
<keyword evidence="7 9" id="KW-0413">Isomerase</keyword>
<evidence type="ECO:0000313" key="12">
    <source>
        <dbReference type="EMBL" id="RRD62069.1"/>
    </source>
</evidence>
<sequence>MKISRNKFVVVTYDLNVGEAGEYELMERATKENPLKFIFGTEMMLKDFEENLSGLAVGDKFEFTLTPDQAYGERNEEHVMELPKHIFEIDGKFDSEHIKEGETVPMMSTDGNRMNGSVLEVRDDIVVMDFNHPLAGETLHFSGEVIDVHEPTDEEIIELNQLMSGGCGSGGCCGCEDDSCGCGDDSCGDHAHGSGDCCGGGCHCG</sequence>
<dbReference type="InterPro" id="IPR048261">
    <property type="entry name" value="SlpA/SlyD-like_ins_sf"/>
</dbReference>
<name>A0A3P1XTG8_TANFO</name>
<dbReference type="InterPro" id="IPR046357">
    <property type="entry name" value="PPIase_dom_sf"/>
</dbReference>
<dbReference type="PROSITE" id="PS50059">
    <property type="entry name" value="FKBP_PPIASE"/>
    <property type="match status" value="1"/>
</dbReference>
<proteinExistence type="inferred from homology"/>
<dbReference type="InterPro" id="IPR001179">
    <property type="entry name" value="PPIase_FKBP_dom"/>
</dbReference>
<dbReference type="OrthoDB" id="9808891at2"/>
<evidence type="ECO:0000256" key="1">
    <source>
        <dbReference type="ARBA" id="ARBA00000971"/>
    </source>
</evidence>
<dbReference type="RefSeq" id="WP_124751226.1">
    <property type="nucleotide sequence ID" value="NZ_RQYS01000018.1"/>
</dbReference>
<evidence type="ECO:0000256" key="5">
    <source>
        <dbReference type="ARBA" id="ARBA00023110"/>
    </source>
</evidence>
<comment type="caution">
    <text evidence="12">The sequence shown here is derived from an EMBL/GenBank/DDBJ whole genome shotgun (WGS) entry which is preliminary data.</text>
</comment>
<dbReference type="PANTHER" id="PTHR47861">
    <property type="entry name" value="FKBP-TYPE PEPTIDYL-PROLYL CIS-TRANS ISOMERASE SLYD"/>
    <property type="match status" value="1"/>
</dbReference>
<keyword evidence="5 9" id="KW-0697">Rotamase</keyword>
<organism evidence="12 13">
    <name type="scientific">Tannerella forsythia</name>
    <name type="common">Bacteroides forsythus</name>
    <dbReference type="NCBI Taxonomy" id="28112"/>
    <lineage>
        <taxon>Bacteria</taxon>
        <taxon>Pseudomonadati</taxon>
        <taxon>Bacteroidota</taxon>
        <taxon>Bacteroidia</taxon>
        <taxon>Bacteroidales</taxon>
        <taxon>Tannerellaceae</taxon>
        <taxon>Tannerella</taxon>
    </lineage>
</organism>
<dbReference type="EC" id="5.2.1.8" evidence="10"/>
<comment type="subcellular location">
    <subcellularLocation>
        <location evidence="2">Cytoplasm</location>
    </subcellularLocation>
</comment>
<protein>
    <recommendedName>
        <fullName evidence="10">Peptidyl-prolyl cis-trans isomerase</fullName>
        <ecNumber evidence="10">5.2.1.8</ecNumber>
    </recommendedName>
</protein>
<evidence type="ECO:0000256" key="10">
    <source>
        <dbReference type="RuleBase" id="RU003915"/>
    </source>
</evidence>
<dbReference type="GO" id="GO:0005737">
    <property type="term" value="C:cytoplasm"/>
    <property type="evidence" value="ECO:0007669"/>
    <property type="project" value="UniProtKB-SubCell"/>
</dbReference>
<evidence type="ECO:0000256" key="2">
    <source>
        <dbReference type="ARBA" id="ARBA00004496"/>
    </source>
</evidence>
<dbReference type="Proteomes" id="UP000278609">
    <property type="component" value="Unassembled WGS sequence"/>
</dbReference>
<dbReference type="GO" id="GO:0003755">
    <property type="term" value="F:peptidyl-prolyl cis-trans isomerase activity"/>
    <property type="evidence" value="ECO:0007669"/>
    <property type="project" value="UniProtKB-UniRule"/>
</dbReference>
<evidence type="ECO:0000256" key="7">
    <source>
        <dbReference type="ARBA" id="ARBA00023235"/>
    </source>
</evidence>
<evidence type="ECO:0000313" key="13">
    <source>
        <dbReference type="Proteomes" id="UP000278609"/>
    </source>
</evidence>
<evidence type="ECO:0000256" key="4">
    <source>
        <dbReference type="ARBA" id="ARBA00022490"/>
    </source>
</evidence>
<dbReference type="AlphaFoldDB" id="A0A3P1XTG8"/>
<reference evidence="12 13" key="1">
    <citation type="submission" date="2018-11" db="EMBL/GenBank/DDBJ databases">
        <title>Genomes From Bacteria Associated with the Canine Oral Cavity: a Test Case for Automated Genome-Based Taxonomic Assignment.</title>
        <authorList>
            <person name="Coil D.A."/>
            <person name="Jospin G."/>
            <person name="Darling A.E."/>
            <person name="Wallis C."/>
            <person name="Davis I.J."/>
            <person name="Harris S."/>
            <person name="Eisen J.A."/>
            <person name="Holcombe L.J."/>
            <person name="O'Flynn C."/>
        </authorList>
    </citation>
    <scope>NUCLEOTIDE SEQUENCE [LARGE SCALE GENOMIC DNA]</scope>
    <source>
        <strain evidence="12 13">OH2617_COT-023</strain>
    </source>
</reference>